<evidence type="ECO:0000313" key="2">
    <source>
        <dbReference type="Proteomes" id="UP000053611"/>
    </source>
</evidence>
<organism evidence="1 2">
    <name type="scientific">Cutaneotrichosporon oleaginosum</name>
    <dbReference type="NCBI Taxonomy" id="879819"/>
    <lineage>
        <taxon>Eukaryota</taxon>
        <taxon>Fungi</taxon>
        <taxon>Dikarya</taxon>
        <taxon>Basidiomycota</taxon>
        <taxon>Agaricomycotina</taxon>
        <taxon>Tremellomycetes</taxon>
        <taxon>Trichosporonales</taxon>
        <taxon>Trichosporonaceae</taxon>
        <taxon>Cutaneotrichosporon</taxon>
    </lineage>
</organism>
<dbReference type="InterPro" id="IPR036444">
    <property type="entry name" value="PLipase_A2_dom_sf"/>
</dbReference>
<dbReference type="GO" id="GO:0050482">
    <property type="term" value="P:arachidonate secretion"/>
    <property type="evidence" value="ECO:0007669"/>
    <property type="project" value="InterPro"/>
</dbReference>
<reference evidence="1 2" key="1">
    <citation type="submission" date="2015-03" db="EMBL/GenBank/DDBJ databases">
        <title>Genomics and transcriptomics of the oil-accumulating basidiomycete yeast T. oleaginosus allow insights into substrate utilization and the diverse evolutionary trajectories of mating systems in fungi.</title>
        <authorList>
            <consortium name="DOE Joint Genome Institute"/>
            <person name="Kourist R."/>
            <person name="Kracht O."/>
            <person name="Bracharz F."/>
            <person name="Lipzen A."/>
            <person name="Nolan M."/>
            <person name="Ohm R."/>
            <person name="Grigoriev I."/>
            <person name="Sun S."/>
            <person name="Heitman J."/>
            <person name="Bruck T."/>
            <person name="Nowrousian M."/>
        </authorList>
    </citation>
    <scope>NUCLEOTIDE SEQUENCE [LARGE SCALE GENOMIC DNA]</scope>
    <source>
        <strain evidence="1 2">IBC0246</strain>
    </source>
</reference>
<proteinExistence type="predicted"/>
<dbReference type="EMBL" id="KQ087233">
    <property type="protein sequence ID" value="KLT40527.1"/>
    <property type="molecule type" value="Genomic_DNA"/>
</dbReference>
<protein>
    <submittedName>
        <fullName evidence="1">Uncharacterized protein</fullName>
    </submittedName>
</protein>
<name>A0A0J0XHP1_9TREE</name>
<dbReference type="SUPFAM" id="SSF48619">
    <property type="entry name" value="Phospholipase A2, PLA2"/>
    <property type="match status" value="1"/>
</dbReference>
<dbReference type="GO" id="GO:0004623">
    <property type="term" value="F:phospholipase A2 activity"/>
    <property type="evidence" value="ECO:0007669"/>
    <property type="project" value="InterPro"/>
</dbReference>
<dbReference type="GO" id="GO:0006644">
    <property type="term" value="P:phospholipid metabolic process"/>
    <property type="evidence" value="ECO:0007669"/>
    <property type="project" value="InterPro"/>
</dbReference>
<accession>A0A0J0XHP1</accession>
<sequence>MCYTKCGTTKASCDQAFAGCMRGRCYAQYGKLNPVRYVCTDLADKYASAVVVGGCPAFKSASKRHCG</sequence>
<dbReference type="Proteomes" id="UP000053611">
    <property type="component" value="Unassembled WGS sequence"/>
</dbReference>
<keyword evidence="2" id="KW-1185">Reference proteome</keyword>
<dbReference type="Gene3D" id="1.20.90.10">
    <property type="entry name" value="Phospholipase A2 domain"/>
    <property type="match status" value="1"/>
</dbReference>
<dbReference type="AlphaFoldDB" id="A0A0J0XHP1"/>
<evidence type="ECO:0000313" key="1">
    <source>
        <dbReference type="EMBL" id="KLT40527.1"/>
    </source>
</evidence>
<gene>
    <name evidence="1" type="ORF">CC85DRAFT_287366</name>
</gene>